<dbReference type="Gene3D" id="3.10.50.40">
    <property type="match status" value="1"/>
</dbReference>
<keyword evidence="4 7" id="KW-0413">Isomerase</keyword>
<dbReference type="EMBL" id="LNIX01000006">
    <property type="protein sequence ID" value="OXA52657.1"/>
    <property type="molecule type" value="Genomic_DNA"/>
</dbReference>
<comment type="similarity">
    <text evidence="1">Belongs to the FKBP6 family.</text>
</comment>
<dbReference type="Proteomes" id="UP000198287">
    <property type="component" value="Unassembled WGS sequence"/>
</dbReference>
<dbReference type="PROSITE" id="PS50059">
    <property type="entry name" value="FKBP_PPIASE"/>
    <property type="match status" value="1"/>
</dbReference>
<keyword evidence="2" id="KW-0677">Repeat</keyword>
<dbReference type="GO" id="GO:0007283">
    <property type="term" value="P:spermatogenesis"/>
    <property type="evidence" value="ECO:0007669"/>
    <property type="project" value="TreeGrafter"/>
</dbReference>
<dbReference type="InterPro" id="IPR046357">
    <property type="entry name" value="PPIase_dom_sf"/>
</dbReference>
<dbReference type="SUPFAM" id="SSF48452">
    <property type="entry name" value="TPR-like"/>
    <property type="match status" value="1"/>
</dbReference>
<dbReference type="SUPFAM" id="SSF54534">
    <property type="entry name" value="FKBP-like"/>
    <property type="match status" value="1"/>
</dbReference>
<evidence type="ECO:0000256" key="3">
    <source>
        <dbReference type="ARBA" id="ARBA00022803"/>
    </source>
</evidence>
<evidence type="ECO:0000313" key="7">
    <source>
        <dbReference type="EMBL" id="OXA52657.1"/>
    </source>
</evidence>
<evidence type="ECO:0000259" key="6">
    <source>
        <dbReference type="PROSITE" id="PS50059"/>
    </source>
</evidence>
<dbReference type="Gene3D" id="1.25.40.10">
    <property type="entry name" value="Tetratricopeptide repeat domain"/>
    <property type="match status" value="1"/>
</dbReference>
<feature type="domain" description="PPIase FKBP-type" evidence="6">
    <location>
        <begin position="183"/>
        <end position="272"/>
    </location>
</feature>
<dbReference type="OrthoDB" id="8116123at2759"/>
<evidence type="ECO:0000256" key="1">
    <source>
        <dbReference type="ARBA" id="ARBA00009648"/>
    </source>
</evidence>
<accession>A0A226E6S3</accession>
<feature type="repeat" description="TPR" evidence="5">
    <location>
        <begin position="300"/>
        <end position="333"/>
    </location>
</feature>
<evidence type="ECO:0000313" key="8">
    <source>
        <dbReference type="Proteomes" id="UP000198287"/>
    </source>
</evidence>
<gene>
    <name evidence="7" type="ORF">Fcan01_12500</name>
</gene>
<dbReference type="AlphaFoldDB" id="A0A226E6S3"/>
<dbReference type="InterPro" id="IPR011990">
    <property type="entry name" value="TPR-like_helical_dom_sf"/>
</dbReference>
<reference evidence="7 8" key="1">
    <citation type="submission" date="2015-12" db="EMBL/GenBank/DDBJ databases">
        <title>The genome of Folsomia candida.</title>
        <authorList>
            <person name="Faddeeva A."/>
            <person name="Derks M.F."/>
            <person name="Anvar Y."/>
            <person name="Smit S."/>
            <person name="Van Straalen N."/>
            <person name="Roelofs D."/>
        </authorList>
    </citation>
    <scope>NUCLEOTIDE SEQUENCE [LARGE SCALE GENOMIC DNA]</scope>
    <source>
        <strain evidence="7 8">VU population</strain>
        <tissue evidence="7">Whole body</tissue>
    </source>
</reference>
<keyword evidence="8" id="KW-1185">Reference proteome</keyword>
<organism evidence="7 8">
    <name type="scientific">Folsomia candida</name>
    <name type="common">Springtail</name>
    <dbReference type="NCBI Taxonomy" id="158441"/>
    <lineage>
        <taxon>Eukaryota</taxon>
        <taxon>Metazoa</taxon>
        <taxon>Ecdysozoa</taxon>
        <taxon>Arthropoda</taxon>
        <taxon>Hexapoda</taxon>
        <taxon>Collembola</taxon>
        <taxon>Entomobryomorpha</taxon>
        <taxon>Isotomoidea</taxon>
        <taxon>Isotomidae</taxon>
        <taxon>Proisotominae</taxon>
        <taxon>Folsomia</taxon>
    </lineage>
</organism>
<feature type="repeat" description="TPR" evidence="5">
    <location>
        <begin position="386"/>
        <end position="419"/>
    </location>
</feature>
<dbReference type="GO" id="GO:0034587">
    <property type="term" value="P:piRNA processing"/>
    <property type="evidence" value="ECO:0007669"/>
    <property type="project" value="TreeGrafter"/>
</dbReference>
<name>A0A226E6S3_FOLCA</name>
<keyword evidence="3 5" id="KW-0802">TPR repeat</keyword>
<evidence type="ECO:0000256" key="2">
    <source>
        <dbReference type="ARBA" id="ARBA00022737"/>
    </source>
</evidence>
<keyword evidence="4" id="KW-0697">Rotamase</keyword>
<sequence length="452" mass="52180">MENNPNNPNKRFIFYPPPVAGPSFRAIRPPNGVFAISSHPPVFRHPNFPPVSSIFTSSNPVYVPRQPYGRGQSYQLHLKQQVAKDDGWAWNNQEVVKTYMPKPKRPRVTFPEDNHYDNFDGVDRYKAMQTGLRSDLFNYFTYEDFGVGSFDNLAATMYDLTHDGGIKKQVMKEGSETELIPPEGYIWMHYITFVEGNEEPIDSTGSRELLGSHKLGKGELLLGVEFGVKTMRVGEISKFLFEPEYAYGKLGCPTVIPSNSRILMVIEMVRASAVPLKKPIFQMSSRQRAEHSFEEIYKCADELREAGNSKVKFSMYPEAIERYEKALEILEEAIVFEKAQDDARRELMYKLFSNSALCHLRIDQPAQAAVACKAALKPNMPAPKNGKVYFRYAEANYQLRKYEEAWKYIKLALQFDPNDFALLVFRQQVEERIQKDKKELDDLYRRMYPNYQ</sequence>
<protein>
    <recommendedName>
        <fullName evidence="4">peptidylprolyl isomerase</fullName>
        <ecNumber evidence="4">5.2.1.8</ecNumber>
    </recommendedName>
</protein>
<dbReference type="GO" id="GO:0003755">
    <property type="term" value="F:peptidyl-prolyl cis-trans isomerase activity"/>
    <property type="evidence" value="ECO:0007669"/>
    <property type="project" value="UniProtKB-KW"/>
</dbReference>
<dbReference type="PANTHER" id="PTHR46674:SF1">
    <property type="entry name" value="INACTIVE PEPTIDYL-PROLYL CIS-TRANS ISOMERASE FKBP6"/>
    <property type="match status" value="1"/>
</dbReference>
<dbReference type="GO" id="GO:0051879">
    <property type="term" value="F:Hsp90 protein binding"/>
    <property type="evidence" value="ECO:0007669"/>
    <property type="project" value="TreeGrafter"/>
</dbReference>
<evidence type="ECO:0000256" key="4">
    <source>
        <dbReference type="PROSITE-ProRule" id="PRU00277"/>
    </source>
</evidence>
<comment type="caution">
    <text evidence="7">The sequence shown here is derived from an EMBL/GenBank/DDBJ whole genome shotgun (WGS) entry which is preliminary data.</text>
</comment>
<dbReference type="EC" id="5.2.1.8" evidence="4"/>
<dbReference type="InterPro" id="IPR019734">
    <property type="entry name" value="TPR_rpt"/>
</dbReference>
<dbReference type="PANTHER" id="PTHR46674">
    <property type="entry name" value="INACTIVE PEPTIDYL-PROLYL CIS-TRANS ISOMERASE FKBP6"/>
    <property type="match status" value="1"/>
</dbReference>
<comment type="catalytic activity">
    <reaction evidence="4">
        <text>[protein]-peptidylproline (omega=180) = [protein]-peptidylproline (omega=0)</text>
        <dbReference type="Rhea" id="RHEA:16237"/>
        <dbReference type="Rhea" id="RHEA-COMP:10747"/>
        <dbReference type="Rhea" id="RHEA-COMP:10748"/>
        <dbReference type="ChEBI" id="CHEBI:83833"/>
        <dbReference type="ChEBI" id="CHEBI:83834"/>
        <dbReference type="EC" id="5.2.1.8"/>
    </reaction>
</comment>
<dbReference type="Pfam" id="PF00254">
    <property type="entry name" value="FKBP_C"/>
    <property type="match status" value="1"/>
</dbReference>
<proteinExistence type="inferred from homology"/>
<dbReference type="STRING" id="158441.A0A226E6S3"/>
<dbReference type="PROSITE" id="PS50005">
    <property type="entry name" value="TPR"/>
    <property type="match status" value="2"/>
</dbReference>
<dbReference type="GO" id="GO:0005737">
    <property type="term" value="C:cytoplasm"/>
    <property type="evidence" value="ECO:0007669"/>
    <property type="project" value="TreeGrafter"/>
</dbReference>
<evidence type="ECO:0000256" key="5">
    <source>
        <dbReference type="PROSITE-ProRule" id="PRU00339"/>
    </source>
</evidence>
<dbReference type="SMART" id="SM00028">
    <property type="entry name" value="TPR"/>
    <property type="match status" value="3"/>
</dbReference>
<dbReference type="InterPro" id="IPR001179">
    <property type="entry name" value="PPIase_FKBP_dom"/>
</dbReference>
<dbReference type="InterPro" id="IPR042282">
    <property type="entry name" value="FKBP6/shu"/>
</dbReference>